<keyword evidence="2" id="KW-0507">mRNA processing</keyword>
<feature type="domain" description="FF" evidence="9">
    <location>
        <begin position="374"/>
        <end position="435"/>
    </location>
</feature>
<dbReference type="EMBL" id="JAPZBQ010000005">
    <property type="protein sequence ID" value="KAJ5329378.1"/>
    <property type="molecule type" value="Genomic_DNA"/>
</dbReference>
<dbReference type="InterPro" id="IPR039726">
    <property type="entry name" value="Prp40-like"/>
</dbReference>
<evidence type="ECO:0000256" key="3">
    <source>
        <dbReference type="ARBA" id="ARBA00022737"/>
    </source>
</evidence>
<dbReference type="FunFam" id="1.10.10.440:FF:000033">
    <property type="entry name" value="Formin binding protein (FNB3)"/>
    <property type="match status" value="1"/>
</dbReference>
<dbReference type="InterPro" id="IPR001202">
    <property type="entry name" value="WW_dom"/>
</dbReference>
<evidence type="ECO:0000256" key="7">
    <source>
        <dbReference type="SAM" id="MobiDB-lite"/>
    </source>
</evidence>
<feature type="domain" description="WW" evidence="8">
    <location>
        <begin position="51"/>
        <end position="79"/>
    </location>
</feature>
<dbReference type="Gene3D" id="2.20.70.10">
    <property type="match status" value="2"/>
</dbReference>
<dbReference type="Pfam" id="PF25432">
    <property type="entry name" value="FF_PRPF40A"/>
    <property type="match status" value="1"/>
</dbReference>
<name>A0A9W9QC76_PENBR</name>
<dbReference type="GO" id="GO:0003723">
    <property type="term" value="F:RNA binding"/>
    <property type="evidence" value="ECO:0007669"/>
    <property type="project" value="TreeGrafter"/>
</dbReference>
<dbReference type="Gene3D" id="1.10.10.440">
    <property type="entry name" value="FF domain"/>
    <property type="match status" value="5"/>
</dbReference>
<feature type="domain" description="WW" evidence="8">
    <location>
        <begin position="5"/>
        <end position="38"/>
    </location>
</feature>
<feature type="compositionally biased region" description="Basic and acidic residues" evidence="7">
    <location>
        <begin position="112"/>
        <end position="134"/>
    </location>
</feature>
<feature type="domain" description="FF" evidence="9">
    <location>
        <begin position="227"/>
        <end position="283"/>
    </location>
</feature>
<dbReference type="SUPFAM" id="SSF81698">
    <property type="entry name" value="FF domain"/>
    <property type="match status" value="5"/>
</dbReference>
<dbReference type="GO" id="GO:0005685">
    <property type="term" value="C:U1 snRNP"/>
    <property type="evidence" value="ECO:0007669"/>
    <property type="project" value="TreeGrafter"/>
</dbReference>
<keyword evidence="3" id="KW-0677">Repeat</keyword>
<dbReference type="GO" id="GO:0045292">
    <property type="term" value="P:mRNA cis splicing, via spliceosome"/>
    <property type="evidence" value="ECO:0007669"/>
    <property type="project" value="InterPro"/>
</dbReference>
<evidence type="ECO:0000256" key="6">
    <source>
        <dbReference type="SAM" id="Coils"/>
    </source>
</evidence>
<dbReference type="PANTHER" id="PTHR11864:SF0">
    <property type="entry name" value="PRP40 PRE-MRNA PROCESSING FACTOR 40 HOMOLOG A (YEAST)"/>
    <property type="match status" value="1"/>
</dbReference>
<dbReference type="CDD" id="cd00201">
    <property type="entry name" value="WW"/>
    <property type="match status" value="2"/>
</dbReference>
<reference evidence="10" key="1">
    <citation type="submission" date="2022-12" db="EMBL/GenBank/DDBJ databases">
        <authorList>
            <person name="Petersen C."/>
        </authorList>
    </citation>
    <scope>NUCLEOTIDE SEQUENCE</scope>
    <source>
        <strain evidence="10">IBT 35673</strain>
    </source>
</reference>
<keyword evidence="4" id="KW-0508">mRNA splicing</keyword>
<dbReference type="PROSITE" id="PS01159">
    <property type="entry name" value="WW_DOMAIN_1"/>
    <property type="match status" value="2"/>
</dbReference>
<dbReference type="FunFam" id="1.10.10.440:FF:000013">
    <property type="entry name" value="pre-mRNA-processing protein 40A isoform X1"/>
    <property type="match status" value="1"/>
</dbReference>
<dbReference type="PROSITE" id="PS50020">
    <property type="entry name" value="WW_DOMAIN_2"/>
    <property type="match status" value="2"/>
</dbReference>
<dbReference type="SMART" id="SM00441">
    <property type="entry name" value="FF"/>
    <property type="match status" value="5"/>
</dbReference>
<dbReference type="SMART" id="SM00456">
    <property type="entry name" value="WW"/>
    <property type="match status" value="2"/>
</dbReference>
<evidence type="ECO:0000256" key="5">
    <source>
        <dbReference type="ARBA" id="ARBA00023242"/>
    </source>
</evidence>
<dbReference type="AlphaFoldDB" id="A0A9W9QC76"/>
<evidence type="ECO:0000313" key="10">
    <source>
        <dbReference type="EMBL" id="KAJ5329378.1"/>
    </source>
</evidence>
<organism evidence="10 11">
    <name type="scientific">Penicillium brevicompactum</name>
    <dbReference type="NCBI Taxonomy" id="5074"/>
    <lineage>
        <taxon>Eukaryota</taxon>
        <taxon>Fungi</taxon>
        <taxon>Dikarya</taxon>
        <taxon>Ascomycota</taxon>
        <taxon>Pezizomycotina</taxon>
        <taxon>Eurotiomycetes</taxon>
        <taxon>Eurotiomycetidae</taxon>
        <taxon>Eurotiales</taxon>
        <taxon>Aspergillaceae</taxon>
        <taxon>Penicillium</taxon>
    </lineage>
</organism>
<evidence type="ECO:0000256" key="4">
    <source>
        <dbReference type="ARBA" id="ARBA00023187"/>
    </source>
</evidence>
<feature type="compositionally biased region" description="Basic and acidic residues" evidence="7">
    <location>
        <begin position="646"/>
        <end position="700"/>
    </location>
</feature>
<feature type="domain" description="FF" evidence="9">
    <location>
        <begin position="159"/>
        <end position="215"/>
    </location>
</feature>
<dbReference type="Pfam" id="PF00397">
    <property type="entry name" value="WW"/>
    <property type="match status" value="2"/>
</dbReference>
<sequence>MDPNGSVPAIWQEARNAEGRAYYYNVQTKATQWTKPQELMTPVELALANQPWKEYTTDAGRKYWYNTENKQSTWEIPEVYKEALAQAPAAIPPPVAAPSFVAGGTSFPPQSHHRDREDFDRGDRGDRGYNDRRGGYGSYEASSMAAAPEFKSQNDPDYQSLEEAESAFMKLLKRHNVQPNWTWEETMRATIKDPQYRALKDPRDRKSAFEKYVVEVRMQEKDRAKERFAKLRADFNTMLKRHPEIKHYSRWKTIRPIIEGETTFRSTNEEEERRQLFDEYIISLKKAHIDQEAVRRKAALDELVDILGSLNLEPYTRWAEANEMIHAHNKFQSDEKFKSLTKSDVLTAFEDHIKTLERAFNDARQQHKAARARKERKHREQFVALLKELRSQGKIKAGSKWMNICPIIKDDPRYHGILGQSGSSPLDLFWDVVEEEERSLRGPRNDVLDVLDDKRFEVTAATTFDEFNTVISADRRTSKIDPDILNLLFERIQNKAIRRDEDEKHAADRHQRRAVDALRSRIKRLEPPVRVTDTWAEVQPRLEKYDEYKDLESDELRESAFEKAIRRMKERDEDAEKDRELHSQSRGGRRDYDRGDRDYRSGRGERRGHSSRVSRTPETDAYEADRRKAQADRERTYRKVSGISPSRDRRDERSDRDRYRSRDRDFDRGPRSGRDGDRREDERERLYRTRGDPRGSRDELDYGGGGGSGAGDTRSVASGDRRRRRDSDAESVASRSAKRYRRDSRERDRSKGRAPRRERSAIPEEEEGTKKDEKAMHSGSEEGEIEEEE</sequence>
<dbReference type="InterPro" id="IPR036517">
    <property type="entry name" value="FF_domain_sf"/>
</dbReference>
<dbReference type="PANTHER" id="PTHR11864">
    <property type="entry name" value="PRE-MRNA-PROCESSING PROTEIN PRP40"/>
    <property type="match status" value="1"/>
</dbReference>
<feature type="region of interest" description="Disordered" evidence="7">
    <location>
        <begin position="568"/>
        <end position="789"/>
    </location>
</feature>
<evidence type="ECO:0000259" key="8">
    <source>
        <dbReference type="PROSITE" id="PS50020"/>
    </source>
</evidence>
<evidence type="ECO:0000256" key="1">
    <source>
        <dbReference type="ARBA" id="ARBA00004123"/>
    </source>
</evidence>
<evidence type="ECO:0000259" key="9">
    <source>
        <dbReference type="PROSITE" id="PS51676"/>
    </source>
</evidence>
<protein>
    <recommendedName>
        <fullName evidence="12">Pre-mRNA-processing protein prp40</fullName>
    </recommendedName>
</protein>
<dbReference type="InterPro" id="IPR002713">
    <property type="entry name" value="FF_domain"/>
</dbReference>
<dbReference type="SUPFAM" id="SSF51045">
    <property type="entry name" value="WW domain"/>
    <property type="match status" value="2"/>
</dbReference>
<feature type="region of interest" description="Disordered" evidence="7">
    <location>
        <begin position="96"/>
        <end position="138"/>
    </location>
</feature>
<feature type="compositionally biased region" description="Basic and acidic residues" evidence="7">
    <location>
        <begin position="615"/>
        <end position="637"/>
    </location>
</feature>
<evidence type="ECO:0000256" key="2">
    <source>
        <dbReference type="ARBA" id="ARBA00022664"/>
    </source>
</evidence>
<dbReference type="PROSITE" id="PS51676">
    <property type="entry name" value="FF"/>
    <property type="match status" value="4"/>
</dbReference>
<evidence type="ECO:0000313" key="11">
    <source>
        <dbReference type="Proteomes" id="UP001147695"/>
    </source>
</evidence>
<comment type="caution">
    <text evidence="10">The sequence shown here is derived from an EMBL/GenBank/DDBJ whole genome shotgun (WGS) entry which is preliminary data.</text>
</comment>
<feature type="compositionally biased region" description="Basic and acidic residues" evidence="7">
    <location>
        <begin position="743"/>
        <end position="780"/>
    </location>
</feature>
<gene>
    <name evidence="10" type="ORF">N7452_009768</name>
</gene>
<feature type="domain" description="FF" evidence="9">
    <location>
        <begin position="511"/>
        <end position="567"/>
    </location>
</feature>
<dbReference type="GO" id="GO:0071004">
    <property type="term" value="C:U2-type prespliceosome"/>
    <property type="evidence" value="ECO:0007669"/>
    <property type="project" value="TreeGrafter"/>
</dbReference>
<reference evidence="10" key="2">
    <citation type="journal article" date="2023" name="IMA Fungus">
        <title>Comparative genomic study of the Penicillium genus elucidates a diverse pangenome and 15 lateral gene transfer events.</title>
        <authorList>
            <person name="Petersen C."/>
            <person name="Sorensen T."/>
            <person name="Nielsen M.R."/>
            <person name="Sondergaard T.E."/>
            <person name="Sorensen J.L."/>
            <person name="Fitzpatrick D.A."/>
            <person name="Frisvad J.C."/>
            <person name="Nielsen K.L."/>
        </authorList>
    </citation>
    <scope>NUCLEOTIDE SEQUENCE</scope>
    <source>
        <strain evidence="10">IBT 35673</strain>
    </source>
</reference>
<accession>A0A9W9QC76</accession>
<feature type="coiled-coil region" evidence="6">
    <location>
        <begin position="346"/>
        <end position="380"/>
    </location>
</feature>
<dbReference type="FunFam" id="1.10.10.440:FF:000027">
    <property type="entry name" value="Formin binding protein (FNB3)"/>
    <property type="match status" value="1"/>
</dbReference>
<keyword evidence="5" id="KW-0539">Nucleus</keyword>
<dbReference type="Proteomes" id="UP001147695">
    <property type="component" value="Unassembled WGS sequence"/>
</dbReference>
<dbReference type="Pfam" id="PF01846">
    <property type="entry name" value="FF"/>
    <property type="match status" value="3"/>
</dbReference>
<proteinExistence type="predicted"/>
<feature type="compositionally biased region" description="Basic and acidic residues" evidence="7">
    <location>
        <begin position="568"/>
        <end position="608"/>
    </location>
</feature>
<dbReference type="InterPro" id="IPR036020">
    <property type="entry name" value="WW_dom_sf"/>
</dbReference>
<dbReference type="FunFam" id="1.10.10.440:FF:000034">
    <property type="entry name" value="Formin binding protein (FNB3)"/>
    <property type="match status" value="1"/>
</dbReference>
<evidence type="ECO:0008006" key="12">
    <source>
        <dbReference type="Google" id="ProtNLM"/>
    </source>
</evidence>
<comment type="subcellular location">
    <subcellularLocation>
        <location evidence="1">Nucleus</location>
    </subcellularLocation>
</comment>
<keyword evidence="6" id="KW-0175">Coiled coil</keyword>